<dbReference type="Pfam" id="PF05532">
    <property type="entry name" value="CsbD"/>
    <property type="match status" value="1"/>
</dbReference>
<organism evidence="3 4">
    <name type="scientific">Sphingopyxis terrae subsp. terrae NBRC 15098</name>
    <dbReference type="NCBI Taxonomy" id="1219058"/>
    <lineage>
        <taxon>Bacteria</taxon>
        <taxon>Pseudomonadati</taxon>
        <taxon>Pseudomonadota</taxon>
        <taxon>Alphaproteobacteria</taxon>
        <taxon>Sphingomonadales</taxon>
        <taxon>Sphingomonadaceae</taxon>
        <taxon>Sphingopyxis</taxon>
    </lineage>
</organism>
<reference evidence="3 4" key="2">
    <citation type="journal article" date="2016" name="Genome Announc.">
        <title>Complete Genome Sequence of Sphingopyxis terrae Strain 203-1 (NBRC 111660), a Polyethylene Glycol Degrader.</title>
        <authorList>
            <person name="Ohtsubo Y."/>
            <person name="Nonoyama S."/>
            <person name="Nagata Y."/>
            <person name="Numata M."/>
            <person name="Tsuchikane K."/>
            <person name="Hosoyama A."/>
            <person name="Yamazoe A."/>
            <person name="Tsuda M."/>
            <person name="Fujita N."/>
            <person name="Kawai F."/>
        </authorList>
    </citation>
    <scope>NUCLEOTIDE SEQUENCE [LARGE SCALE GENOMIC DNA]</scope>
    <source>
        <strain evidence="3 4">203-1</strain>
    </source>
</reference>
<feature type="domain" description="CsbD-like" evidence="2">
    <location>
        <begin position="4"/>
        <end position="56"/>
    </location>
</feature>
<dbReference type="InterPro" id="IPR036629">
    <property type="entry name" value="YjbJ_sf"/>
</dbReference>
<dbReference type="AlphaFoldDB" id="A0A142VU99"/>
<dbReference type="EMBL" id="CP013342">
    <property type="protein sequence ID" value="AMU93292.1"/>
    <property type="molecule type" value="Genomic_DNA"/>
</dbReference>
<name>A0A142VU99_9SPHN</name>
<comment type="similarity">
    <text evidence="1">Belongs to the UPF0337 (CsbD) family.</text>
</comment>
<proteinExistence type="inferred from homology"/>
<dbReference type="InterPro" id="IPR008462">
    <property type="entry name" value="CsbD"/>
</dbReference>
<dbReference type="RefSeq" id="WP_062900498.1">
    <property type="nucleotide sequence ID" value="NZ_CP013342.1"/>
</dbReference>
<sequence>MNNDTIKGNWEQVKGHVQKKWGELTNDEVDQINGSRKVLAGKIQEKYGRAQDEAEREIDEFENSY</sequence>
<evidence type="ECO:0000259" key="2">
    <source>
        <dbReference type="Pfam" id="PF05532"/>
    </source>
</evidence>
<evidence type="ECO:0000256" key="1">
    <source>
        <dbReference type="ARBA" id="ARBA00009129"/>
    </source>
</evidence>
<dbReference type="GeneID" id="303001639"/>
<gene>
    <name evidence="3" type="ORF">AOA14_01590</name>
</gene>
<dbReference type="PIRSF" id="PIRSF039008">
    <property type="entry name" value="YjbJ"/>
    <property type="match status" value="1"/>
</dbReference>
<dbReference type="InterPro" id="IPR026042">
    <property type="entry name" value="YjbJ"/>
</dbReference>
<evidence type="ECO:0000313" key="4">
    <source>
        <dbReference type="Proteomes" id="UP000076234"/>
    </source>
</evidence>
<dbReference type="InterPro" id="IPR050423">
    <property type="entry name" value="UPF0337_stress_rsp"/>
</dbReference>
<reference evidence="4" key="1">
    <citation type="submission" date="2015-11" db="EMBL/GenBank/DDBJ databases">
        <title>Complete genome sequence of a polyethylene glycol-degrading strain Sphingopyxis terrae strain 203-1 (NBRC 15098).</title>
        <authorList>
            <person name="Yoshiyuki O."/>
            <person name="Shouta N."/>
            <person name="Nagata Y."/>
            <person name="Numata M."/>
            <person name="Tsuchikane K."/>
            <person name="Hosoyama A."/>
            <person name="Yamazoe A."/>
            <person name="Tsuda M."/>
            <person name="Fujita N."/>
            <person name="Kawai F."/>
        </authorList>
    </citation>
    <scope>NUCLEOTIDE SEQUENCE [LARGE SCALE GENOMIC DNA]</scope>
    <source>
        <strain evidence="4">203-1</strain>
    </source>
</reference>
<evidence type="ECO:0000313" key="3">
    <source>
        <dbReference type="EMBL" id="AMU93292.1"/>
    </source>
</evidence>
<dbReference type="SUPFAM" id="SSF69047">
    <property type="entry name" value="Hypothetical protein YjbJ"/>
    <property type="match status" value="1"/>
</dbReference>
<dbReference type="STRING" id="1219058.AOA14_01590"/>
<dbReference type="PANTHER" id="PTHR34977:SF1">
    <property type="entry name" value="UPF0337 PROTEIN YJBJ"/>
    <property type="match status" value="1"/>
</dbReference>
<protein>
    <recommendedName>
        <fullName evidence="2">CsbD-like domain-containing protein</fullName>
    </recommendedName>
</protein>
<accession>A0A142VU99</accession>
<dbReference type="Proteomes" id="UP000076234">
    <property type="component" value="Chromosome"/>
</dbReference>
<dbReference type="KEGG" id="ster:AOA14_01590"/>
<dbReference type="Gene3D" id="1.10.1470.10">
    <property type="entry name" value="YjbJ"/>
    <property type="match status" value="1"/>
</dbReference>
<dbReference type="PANTHER" id="PTHR34977">
    <property type="entry name" value="UPF0337 PROTEIN YJBJ"/>
    <property type="match status" value="1"/>
</dbReference>